<keyword evidence="2" id="KW-0433">Leucine-rich repeat</keyword>
<gene>
    <name evidence="5" type="ORF">CYCCA115_LOCUS18293</name>
</gene>
<dbReference type="InterPro" id="IPR001611">
    <property type="entry name" value="Leu-rich_rpt"/>
</dbReference>
<protein>
    <submittedName>
        <fullName evidence="5">Uncharacterized protein</fullName>
    </submittedName>
</protein>
<feature type="compositionally biased region" description="Low complexity" evidence="4">
    <location>
        <begin position="222"/>
        <end position="231"/>
    </location>
</feature>
<dbReference type="GO" id="GO:0048471">
    <property type="term" value="C:perinuclear region of cytoplasm"/>
    <property type="evidence" value="ECO:0007669"/>
    <property type="project" value="TreeGrafter"/>
</dbReference>
<comment type="caution">
    <text evidence="5">The sequence shown here is derived from an EMBL/GenBank/DDBJ whole genome shotgun (WGS) entry which is preliminary data.</text>
</comment>
<reference evidence="5" key="1">
    <citation type="submission" date="2023-08" db="EMBL/GenBank/DDBJ databases">
        <authorList>
            <person name="Audoor S."/>
            <person name="Bilcke G."/>
        </authorList>
    </citation>
    <scope>NUCLEOTIDE SEQUENCE</scope>
</reference>
<dbReference type="SMART" id="SM00367">
    <property type="entry name" value="LRR_CC"/>
    <property type="match status" value="4"/>
</dbReference>
<evidence type="ECO:0000313" key="5">
    <source>
        <dbReference type="EMBL" id="CAJ1959874.1"/>
    </source>
</evidence>
<feature type="region of interest" description="Disordered" evidence="4">
    <location>
        <begin position="214"/>
        <end position="236"/>
    </location>
</feature>
<dbReference type="GO" id="GO:0031267">
    <property type="term" value="F:small GTPase binding"/>
    <property type="evidence" value="ECO:0007669"/>
    <property type="project" value="TreeGrafter"/>
</dbReference>
<evidence type="ECO:0000256" key="4">
    <source>
        <dbReference type="SAM" id="MobiDB-lite"/>
    </source>
</evidence>
<evidence type="ECO:0000313" key="6">
    <source>
        <dbReference type="Proteomes" id="UP001295423"/>
    </source>
</evidence>
<dbReference type="PANTHER" id="PTHR24113">
    <property type="entry name" value="RAN GTPASE-ACTIVATING PROTEIN 1"/>
    <property type="match status" value="1"/>
</dbReference>
<dbReference type="Pfam" id="PF13516">
    <property type="entry name" value="LRR_6"/>
    <property type="match status" value="5"/>
</dbReference>
<organism evidence="5 6">
    <name type="scientific">Cylindrotheca closterium</name>
    <dbReference type="NCBI Taxonomy" id="2856"/>
    <lineage>
        <taxon>Eukaryota</taxon>
        <taxon>Sar</taxon>
        <taxon>Stramenopiles</taxon>
        <taxon>Ochrophyta</taxon>
        <taxon>Bacillariophyta</taxon>
        <taxon>Bacillariophyceae</taxon>
        <taxon>Bacillariophycidae</taxon>
        <taxon>Bacillariales</taxon>
        <taxon>Bacillariaceae</taxon>
        <taxon>Cylindrotheca</taxon>
    </lineage>
</organism>
<dbReference type="GO" id="GO:0006913">
    <property type="term" value="P:nucleocytoplasmic transport"/>
    <property type="evidence" value="ECO:0007669"/>
    <property type="project" value="TreeGrafter"/>
</dbReference>
<keyword evidence="1" id="KW-0343">GTPase activation</keyword>
<dbReference type="GO" id="GO:0005096">
    <property type="term" value="F:GTPase activator activity"/>
    <property type="evidence" value="ECO:0007669"/>
    <property type="project" value="UniProtKB-KW"/>
</dbReference>
<dbReference type="SUPFAM" id="SSF52047">
    <property type="entry name" value="RNI-like"/>
    <property type="match status" value="1"/>
</dbReference>
<evidence type="ECO:0000256" key="3">
    <source>
        <dbReference type="ARBA" id="ARBA00022737"/>
    </source>
</evidence>
<dbReference type="InterPro" id="IPR027038">
    <property type="entry name" value="RanGap"/>
</dbReference>
<keyword evidence="3" id="KW-0677">Repeat</keyword>
<feature type="region of interest" description="Disordered" evidence="4">
    <location>
        <begin position="473"/>
        <end position="512"/>
    </location>
</feature>
<feature type="compositionally biased region" description="Basic and acidic residues" evidence="4">
    <location>
        <begin position="476"/>
        <end position="488"/>
    </location>
</feature>
<name>A0AAD2G1Y5_9STRA</name>
<accession>A0AAD2G1Y5</accession>
<dbReference type="Gene3D" id="3.80.10.10">
    <property type="entry name" value="Ribonuclease Inhibitor"/>
    <property type="match status" value="3"/>
</dbReference>
<proteinExistence type="predicted"/>
<dbReference type="InterPro" id="IPR006553">
    <property type="entry name" value="Leu-rich_rpt_Cys-con_subtyp"/>
</dbReference>
<feature type="compositionally biased region" description="Polar residues" evidence="4">
    <location>
        <begin position="501"/>
        <end position="512"/>
    </location>
</feature>
<evidence type="ECO:0000256" key="1">
    <source>
        <dbReference type="ARBA" id="ARBA00022468"/>
    </source>
</evidence>
<dbReference type="InterPro" id="IPR032675">
    <property type="entry name" value="LRR_dom_sf"/>
</dbReference>
<dbReference type="GO" id="GO:0005634">
    <property type="term" value="C:nucleus"/>
    <property type="evidence" value="ECO:0007669"/>
    <property type="project" value="TreeGrafter"/>
</dbReference>
<dbReference type="Proteomes" id="UP001295423">
    <property type="component" value="Unassembled WGS sequence"/>
</dbReference>
<evidence type="ECO:0000256" key="2">
    <source>
        <dbReference type="ARBA" id="ARBA00022614"/>
    </source>
</evidence>
<dbReference type="PANTHER" id="PTHR24113:SF12">
    <property type="entry name" value="RAN GTPASE-ACTIVATING PROTEIN 1"/>
    <property type="match status" value="1"/>
</dbReference>
<keyword evidence="6" id="KW-1185">Reference proteome</keyword>
<dbReference type="EMBL" id="CAKOGP040002025">
    <property type="protein sequence ID" value="CAJ1959874.1"/>
    <property type="molecule type" value="Genomic_DNA"/>
</dbReference>
<sequence length="512" mass="53992">MVWGSAGGFKSCDSLLQRVRDNDSKLTSVVILPMKTFGATEVTTLAQILESGLNTNLKSISASGHKVPPEALETLGKALATTGGQYVKQLSIGDESMGDEGVVALLQPLLETCHLEHVDFGFKSLSPTGTAMIGKALGASGLKKLEIYRNPTIGDDGMLALVSNAKDAVDSKQDDDDDDDDDAPQFIFSSLEFLDISECAVGPKGMEALTKRLLSSSEEEATTTTTTTTTTKPTQQRPKAMELIASLNPLTSKSGALLGTLISTNTLCKLSVKKCQLGDDGILALMEAASSSLSAVVLLSSLDLSQNGLTTVGASGMASILLKAKQQQQFSSLTELNLSGNRDVGPQGVVELAKAFSSPDNNVCTLDMGSTSCGIEGAAALLQNCPSLKSLRLFDNNLQCEGLESIAPHLQGGHLTLEHLDLGGNRAKAPAVATLLSSILKENPDPNFLSVLNTVELGGNQGSDEVEEIITSMSKSRPEIDVARDKPKAQQNDEQEGEGNLFQNPNTSWVQH</sequence>
<dbReference type="SMART" id="SM00368">
    <property type="entry name" value="LRR_RI"/>
    <property type="match status" value="6"/>
</dbReference>
<dbReference type="AlphaFoldDB" id="A0AAD2G1Y5"/>
<dbReference type="GO" id="GO:0005829">
    <property type="term" value="C:cytosol"/>
    <property type="evidence" value="ECO:0007669"/>
    <property type="project" value="TreeGrafter"/>
</dbReference>